<evidence type="ECO:0000313" key="2">
    <source>
        <dbReference type="EMBL" id="KAL2064502.1"/>
    </source>
</evidence>
<reference evidence="2 3" key="1">
    <citation type="journal article" date="2024" name="Commun. Biol.">
        <title>Comparative genomic analysis of thermophilic fungi reveals convergent evolutionary adaptations and gene losses.</title>
        <authorList>
            <person name="Steindorff A.S."/>
            <person name="Aguilar-Pontes M.V."/>
            <person name="Robinson A.J."/>
            <person name="Andreopoulos B."/>
            <person name="LaButti K."/>
            <person name="Kuo A."/>
            <person name="Mondo S."/>
            <person name="Riley R."/>
            <person name="Otillar R."/>
            <person name="Haridas S."/>
            <person name="Lipzen A."/>
            <person name="Grimwood J."/>
            <person name="Schmutz J."/>
            <person name="Clum A."/>
            <person name="Reid I.D."/>
            <person name="Moisan M.C."/>
            <person name="Butler G."/>
            <person name="Nguyen T.T.M."/>
            <person name="Dewar K."/>
            <person name="Conant G."/>
            <person name="Drula E."/>
            <person name="Henrissat B."/>
            <person name="Hansel C."/>
            <person name="Singer S."/>
            <person name="Hutchinson M.I."/>
            <person name="de Vries R.P."/>
            <person name="Natvig D.O."/>
            <person name="Powell A.J."/>
            <person name="Tsang A."/>
            <person name="Grigoriev I.V."/>
        </authorList>
    </citation>
    <scope>NUCLEOTIDE SEQUENCE [LARGE SCALE GENOMIC DNA]</scope>
    <source>
        <strain evidence="2 3">CBS 494.80</strain>
    </source>
</reference>
<feature type="compositionally biased region" description="Low complexity" evidence="1">
    <location>
        <begin position="328"/>
        <end position="355"/>
    </location>
</feature>
<comment type="caution">
    <text evidence="2">The sequence shown here is derived from an EMBL/GenBank/DDBJ whole genome shotgun (WGS) entry which is preliminary data.</text>
</comment>
<keyword evidence="3" id="KW-1185">Reference proteome</keyword>
<accession>A0ABR4C4R2</accession>
<proteinExistence type="predicted"/>
<feature type="region of interest" description="Disordered" evidence="1">
    <location>
        <begin position="326"/>
        <end position="442"/>
    </location>
</feature>
<evidence type="ECO:0000313" key="3">
    <source>
        <dbReference type="Proteomes" id="UP001595075"/>
    </source>
</evidence>
<feature type="compositionally biased region" description="Pro residues" evidence="1">
    <location>
        <begin position="389"/>
        <end position="410"/>
    </location>
</feature>
<name>A0ABR4C4R2_9HELO</name>
<sequence length="554" mass="62543">MAPIIMVRTTVQYSNAEIEDVRIRSAIFARKKIIQYNQEKDLQEDATTDAFGRPNMGVRYRRGLYYRMKTLFKTEQLIADALDPTWMLLPQPEELQDSFGYMELSGHLSLLMYCFECYKPVFSSDEDSMSDFMLFQFPFAHKDNISQANSVGDMKHFKTLSHFTISPTIHLDNGPARHRLALFTSPERNWVGRQGQGILDPVHAWVGWVGIVKGKERFLIIYDPNHTVPIAPLPNQKYKSTLIFPMRHFIERCIDTWSGLSKRRLYIVGHGTGNDKGLCLQHCSRWLQGVLIDEGWRQFPWSEEYIMERHGTPIIWSKAGLRSIARSAPRNTPTTARVTTRSRSSSPAAASTPARKPLKRTAKPISQRSGMRFGEVILADNGGGSSTIPAPPVPTTAPTPEWHTPPPAPQYSPTTHDTLSPPDVTRPAPTPPRDIIPMEPESGNEDPILTLPLSKRHCRAAVQGEPSVPWDAVTMWVPEGYHQMFSSKGGPSYFVDPAGNKVDITAVPIWDEPLVYDLSRHRVDAAFDLEDDDIDDDINDDLLLTYQMLPALRP</sequence>
<dbReference type="Proteomes" id="UP001595075">
    <property type="component" value="Unassembled WGS sequence"/>
</dbReference>
<gene>
    <name evidence="2" type="ORF">VTL71DRAFT_4996</name>
</gene>
<dbReference type="EMBL" id="JAZHXI010000014">
    <property type="protein sequence ID" value="KAL2064502.1"/>
    <property type="molecule type" value="Genomic_DNA"/>
</dbReference>
<evidence type="ECO:0000256" key="1">
    <source>
        <dbReference type="SAM" id="MobiDB-lite"/>
    </source>
</evidence>
<protein>
    <submittedName>
        <fullName evidence="2">Uncharacterized protein</fullName>
    </submittedName>
</protein>
<organism evidence="2 3">
    <name type="scientific">Oculimacula yallundae</name>
    <dbReference type="NCBI Taxonomy" id="86028"/>
    <lineage>
        <taxon>Eukaryota</taxon>
        <taxon>Fungi</taxon>
        <taxon>Dikarya</taxon>
        <taxon>Ascomycota</taxon>
        <taxon>Pezizomycotina</taxon>
        <taxon>Leotiomycetes</taxon>
        <taxon>Helotiales</taxon>
        <taxon>Ploettnerulaceae</taxon>
        <taxon>Oculimacula</taxon>
    </lineage>
</organism>